<dbReference type="Proteomes" id="UP000682733">
    <property type="component" value="Unassembled WGS sequence"/>
</dbReference>
<dbReference type="Proteomes" id="UP000677228">
    <property type="component" value="Unassembled WGS sequence"/>
</dbReference>
<dbReference type="Proteomes" id="UP000681722">
    <property type="component" value="Unassembled WGS sequence"/>
</dbReference>
<reference evidence="1" key="1">
    <citation type="submission" date="2021-02" db="EMBL/GenBank/DDBJ databases">
        <authorList>
            <person name="Nowell W R."/>
        </authorList>
    </citation>
    <scope>NUCLEOTIDE SEQUENCE</scope>
</reference>
<sequence length="161" mass="18844">MGGTVSAREFRALKRHVPKSRRGNVVSGLNPKRPMNLRLLLTEPETGFILWSDTIDNKLTLPKEQIFSFRHSTQKGYVMVKFDQGQDYYDFYKFYTQITRNQNYKSLFLPSNTDDIKPKKSLQNIKKRFIKKSNISPPCDFKHLNHLQSNKKPKSLITGNY</sequence>
<protein>
    <submittedName>
        <fullName evidence="1">Uncharacterized protein</fullName>
    </submittedName>
</protein>
<dbReference type="EMBL" id="CAJOBA010000713">
    <property type="protein sequence ID" value="CAF3551541.1"/>
    <property type="molecule type" value="Genomic_DNA"/>
</dbReference>
<dbReference type="EMBL" id="CAJNOK010000713">
    <property type="protein sequence ID" value="CAF0770696.1"/>
    <property type="molecule type" value="Genomic_DNA"/>
</dbReference>
<name>A0A813NSL3_9BILA</name>
<dbReference type="EMBL" id="CAJOBC010000017">
    <property type="protein sequence ID" value="CAF3519094.1"/>
    <property type="molecule type" value="Genomic_DNA"/>
</dbReference>
<dbReference type="AlphaFoldDB" id="A0A813NSL3"/>
<evidence type="ECO:0000313" key="1">
    <source>
        <dbReference type="EMBL" id="CAF0740840.1"/>
    </source>
</evidence>
<proteinExistence type="predicted"/>
<organism evidence="1 5">
    <name type="scientific">Didymodactylos carnosus</name>
    <dbReference type="NCBI Taxonomy" id="1234261"/>
    <lineage>
        <taxon>Eukaryota</taxon>
        <taxon>Metazoa</taxon>
        <taxon>Spiralia</taxon>
        <taxon>Gnathifera</taxon>
        <taxon>Rotifera</taxon>
        <taxon>Eurotatoria</taxon>
        <taxon>Bdelloidea</taxon>
        <taxon>Philodinida</taxon>
        <taxon>Philodinidae</taxon>
        <taxon>Didymodactylos</taxon>
    </lineage>
</organism>
<gene>
    <name evidence="1" type="ORF">GPM918_LOCUS255</name>
    <name evidence="2" type="ORF">OVA965_LOCUS3068</name>
    <name evidence="3" type="ORF">SRO942_LOCUS256</name>
    <name evidence="4" type="ORF">TMI583_LOCUS3067</name>
</gene>
<keyword evidence="5" id="KW-1185">Reference proteome</keyword>
<evidence type="ECO:0000313" key="3">
    <source>
        <dbReference type="EMBL" id="CAF3519094.1"/>
    </source>
</evidence>
<comment type="caution">
    <text evidence="1">The sequence shown here is derived from an EMBL/GenBank/DDBJ whole genome shotgun (WGS) entry which is preliminary data.</text>
</comment>
<dbReference type="OrthoDB" id="9998771at2759"/>
<dbReference type="Proteomes" id="UP000663829">
    <property type="component" value="Unassembled WGS sequence"/>
</dbReference>
<accession>A0A813NSL3</accession>
<evidence type="ECO:0000313" key="4">
    <source>
        <dbReference type="EMBL" id="CAF3551541.1"/>
    </source>
</evidence>
<dbReference type="EMBL" id="CAJNOQ010000017">
    <property type="protein sequence ID" value="CAF0740840.1"/>
    <property type="molecule type" value="Genomic_DNA"/>
</dbReference>
<evidence type="ECO:0000313" key="5">
    <source>
        <dbReference type="Proteomes" id="UP000663829"/>
    </source>
</evidence>
<evidence type="ECO:0000313" key="2">
    <source>
        <dbReference type="EMBL" id="CAF0770696.1"/>
    </source>
</evidence>